<protein>
    <recommendedName>
        <fullName evidence="5">DEAD/DEAH-box helicase domain-containing protein</fullName>
    </recommendedName>
</protein>
<dbReference type="SUPFAM" id="SSF52540">
    <property type="entry name" value="P-loop containing nucleoside triphosphate hydrolases"/>
    <property type="match status" value="1"/>
</dbReference>
<sequence length="189" mass="21477">MADLVSAFQVVCEKFQIETLNHHQKQALLAIVKEKKDVFLNLPTGFGKSLIYQALPLIFDEVSESVRGHIVVVVSPLLNLIQDQVNTLQKLGISAVSLSSVVEDEEDLENKIKYVENGRFFVVYATYPRGFDAKRKMATHVNKPIVLFKALCDCSRRSSWEHQLQLIKQSFVNAMEGYTSYDLSLHMSR</sequence>
<evidence type="ECO:0000313" key="7">
    <source>
        <dbReference type="Proteomes" id="UP001163046"/>
    </source>
</evidence>
<evidence type="ECO:0000313" key="6">
    <source>
        <dbReference type="EMBL" id="KAJ7353900.1"/>
    </source>
</evidence>
<dbReference type="Gene3D" id="3.40.50.300">
    <property type="entry name" value="P-loop containing nucleotide triphosphate hydrolases"/>
    <property type="match status" value="1"/>
</dbReference>
<evidence type="ECO:0000256" key="2">
    <source>
        <dbReference type="ARBA" id="ARBA00023125"/>
    </source>
</evidence>
<evidence type="ECO:0000256" key="3">
    <source>
        <dbReference type="ARBA" id="ARBA00023235"/>
    </source>
</evidence>
<dbReference type="GO" id="GO:0043138">
    <property type="term" value="F:3'-5' DNA helicase activity"/>
    <property type="evidence" value="ECO:0007669"/>
    <property type="project" value="TreeGrafter"/>
</dbReference>
<keyword evidence="3" id="KW-0413">Isomerase</keyword>
<dbReference type="GO" id="GO:0005524">
    <property type="term" value="F:ATP binding"/>
    <property type="evidence" value="ECO:0007669"/>
    <property type="project" value="InterPro"/>
</dbReference>
<keyword evidence="7" id="KW-1185">Reference proteome</keyword>
<comment type="similarity">
    <text evidence="1">Belongs to the helicase family. RecQ subfamily.</text>
</comment>
<evidence type="ECO:0000256" key="1">
    <source>
        <dbReference type="ARBA" id="ARBA00005446"/>
    </source>
</evidence>
<gene>
    <name evidence="6" type="ORF">OS493_031607</name>
</gene>
<dbReference type="OrthoDB" id="5974867at2759"/>
<dbReference type="GO" id="GO:0009378">
    <property type="term" value="F:four-way junction helicase activity"/>
    <property type="evidence" value="ECO:0007669"/>
    <property type="project" value="TreeGrafter"/>
</dbReference>
<organism evidence="6 7">
    <name type="scientific">Desmophyllum pertusum</name>
    <dbReference type="NCBI Taxonomy" id="174260"/>
    <lineage>
        <taxon>Eukaryota</taxon>
        <taxon>Metazoa</taxon>
        <taxon>Cnidaria</taxon>
        <taxon>Anthozoa</taxon>
        <taxon>Hexacorallia</taxon>
        <taxon>Scleractinia</taxon>
        <taxon>Caryophylliina</taxon>
        <taxon>Caryophylliidae</taxon>
        <taxon>Desmophyllum</taxon>
    </lineage>
</organism>
<comment type="caution">
    <text evidence="6">The sequence shown here is derived from an EMBL/GenBank/DDBJ whole genome shotgun (WGS) entry which is preliminary data.</text>
</comment>
<dbReference type="PANTHER" id="PTHR13710">
    <property type="entry name" value="DNA HELICASE RECQ FAMILY MEMBER"/>
    <property type="match status" value="1"/>
</dbReference>
<dbReference type="AlphaFoldDB" id="A0A9X0CIJ2"/>
<dbReference type="Pfam" id="PF00270">
    <property type="entry name" value="DEAD"/>
    <property type="match status" value="1"/>
</dbReference>
<dbReference type="Proteomes" id="UP001163046">
    <property type="component" value="Unassembled WGS sequence"/>
</dbReference>
<reference evidence="6" key="1">
    <citation type="submission" date="2023-01" db="EMBL/GenBank/DDBJ databases">
        <title>Genome assembly of the deep-sea coral Lophelia pertusa.</title>
        <authorList>
            <person name="Herrera S."/>
            <person name="Cordes E."/>
        </authorList>
    </citation>
    <scope>NUCLEOTIDE SEQUENCE</scope>
    <source>
        <strain evidence="6">USNM1676648</strain>
        <tissue evidence="6">Polyp</tissue>
    </source>
</reference>
<evidence type="ECO:0000256" key="4">
    <source>
        <dbReference type="ARBA" id="ARBA00023242"/>
    </source>
</evidence>
<accession>A0A9X0CIJ2</accession>
<dbReference type="InterPro" id="IPR011545">
    <property type="entry name" value="DEAD/DEAH_box_helicase_dom"/>
</dbReference>
<dbReference type="GO" id="GO:0000724">
    <property type="term" value="P:double-strand break repair via homologous recombination"/>
    <property type="evidence" value="ECO:0007669"/>
    <property type="project" value="TreeGrafter"/>
</dbReference>
<proteinExistence type="inferred from homology"/>
<dbReference type="PANTHER" id="PTHR13710:SF153">
    <property type="entry name" value="RECQ-LIKE DNA HELICASE BLM"/>
    <property type="match status" value="1"/>
</dbReference>
<dbReference type="GO" id="GO:0003677">
    <property type="term" value="F:DNA binding"/>
    <property type="evidence" value="ECO:0007669"/>
    <property type="project" value="UniProtKB-KW"/>
</dbReference>
<name>A0A9X0CIJ2_9CNID</name>
<evidence type="ECO:0000259" key="5">
    <source>
        <dbReference type="Pfam" id="PF00270"/>
    </source>
</evidence>
<keyword evidence="2" id="KW-0238">DNA-binding</keyword>
<dbReference type="GO" id="GO:0005737">
    <property type="term" value="C:cytoplasm"/>
    <property type="evidence" value="ECO:0007669"/>
    <property type="project" value="TreeGrafter"/>
</dbReference>
<dbReference type="GO" id="GO:0005634">
    <property type="term" value="C:nucleus"/>
    <property type="evidence" value="ECO:0007669"/>
    <property type="project" value="TreeGrafter"/>
</dbReference>
<dbReference type="EMBL" id="MU827338">
    <property type="protein sequence ID" value="KAJ7353900.1"/>
    <property type="molecule type" value="Genomic_DNA"/>
</dbReference>
<keyword evidence="4" id="KW-0539">Nucleus</keyword>
<dbReference type="InterPro" id="IPR027417">
    <property type="entry name" value="P-loop_NTPase"/>
</dbReference>
<feature type="domain" description="DEAD/DEAH-box helicase" evidence="5">
    <location>
        <begin position="22"/>
        <end position="132"/>
    </location>
</feature>
<dbReference type="GO" id="GO:0005694">
    <property type="term" value="C:chromosome"/>
    <property type="evidence" value="ECO:0007669"/>
    <property type="project" value="TreeGrafter"/>
</dbReference>